<dbReference type="Proteomes" id="UP001642484">
    <property type="component" value="Unassembled WGS sequence"/>
</dbReference>
<keyword evidence="3" id="KW-1185">Reference proteome</keyword>
<gene>
    <name evidence="2" type="ORF">CCMP2556_LOCUS42333</name>
</gene>
<dbReference type="EMBL" id="CAXAMN010024550">
    <property type="protein sequence ID" value="CAK9087567.1"/>
    <property type="molecule type" value="Genomic_DNA"/>
</dbReference>
<feature type="domain" description="HTH cro/C1-type" evidence="1">
    <location>
        <begin position="24"/>
        <end position="52"/>
    </location>
</feature>
<evidence type="ECO:0000259" key="1">
    <source>
        <dbReference type="PROSITE" id="PS50943"/>
    </source>
</evidence>
<proteinExistence type="predicted"/>
<comment type="caution">
    <text evidence="2">The sequence shown here is derived from an EMBL/GenBank/DDBJ whole genome shotgun (WGS) entry which is preliminary data.</text>
</comment>
<dbReference type="InterPro" id="IPR010982">
    <property type="entry name" value="Lambda_DNA-bd_dom_sf"/>
</dbReference>
<dbReference type="PROSITE" id="PS50943">
    <property type="entry name" value="HTH_CROC1"/>
    <property type="match status" value="1"/>
</dbReference>
<dbReference type="CDD" id="cd00093">
    <property type="entry name" value="HTH_XRE"/>
    <property type="match status" value="1"/>
</dbReference>
<accession>A0ABP0QH62</accession>
<sequence length="128" mass="14201">MALGPGWHGDIREVCPAAGKRCAQLRLQHGWSQKELAQRLDVRAVVIQDLESQGLMPEGEVIDAVNLLLGEPLPRARDLERREVQMEGVGAKRTSMSLTLGDFMPEDYEELMRAVEVADEVSETACQT</sequence>
<organism evidence="2 3">
    <name type="scientific">Durusdinium trenchii</name>
    <dbReference type="NCBI Taxonomy" id="1381693"/>
    <lineage>
        <taxon>Eukaryota</taxon>
        <taxon>Sar</taxon>
        <taxon>Alveolata</taxon>
        <taxon>Dinophyceae</taxon>
        <taxon>Suessiales</taxon>
        <taxon>Symbiodiniaceae</taxon>
        <taxon>Durusdinium</taxon>
    </lineage>
</organism>
<name>A0ABP0QH62_9DINO</name>
<protein>
    <recommendedName>
        <fullName evidence="1">HTH cro/C1-type domain-containing protein</fullName>
    </recommendedName>
</protein>
<dbReference type="Pfam" id="PF01381">
    <property type="entry name" value="HTH_3"/>
    <property type="match status" value="1"/>
</dbReference>
<dbReference type="SUPFAM" id="SSF47413">
    <property type="entry name" value="lambda repressor-like DNA-binding domains"/>
    <property type="match status" value="1"/>
</dbReference>
<reference evidence="2 3" key="1">
    <citation type="submission" date="2024-02" db="EMBL/GenBank/DDBJ databases">
        <authorList>
            <person name="Chen Y."/>
            <person name="Shah S."/>
            <person name="Dougan E. K."/>
            <person name="Thang M."/>
            <person name="Chan C."/>
        </authorList>
    </citation>
    <scope>NUCLEOTIDE SEQUENCE [LARGE SCALE GENOMIC DNA]</scope>
</reference>
<dbReference type="InterPro" id="IPR001387">
    <property type="entry name" value="Cro/C1-type_HTH"/>
</dbReference>
<dbReference type="Gene3D" id="1.10.260.40">
    <property type="entry name" value="lambda repressor-like DNA-binding domains"/>
    <property type="match status" value="1"/>
</dbReference>
<evidence type="ECO:0000313" key="2">
    <source>
        <dbReference type="EMBL" id="CAK9087567.1"/>
    </source>
</evidence>
<evidence type="ECO:0000313" key="3">
    <source>
        <dbReference type="Proteomes" id="UP001642484"/>
    </source>
</evidence>